<evidence type="ECO:0000313" key="2">
    <source>
        <dbReference type="Proteomes" id="UP000324897"/>
    </source>
</evidence>
<dbReference type="Gramene" id="TVU22274">
    <property type="protein sequence ID" value="TVU22274"/>
    <property type="gene ID" value="EJB05_31958"/>
</dbReference>
<dbReference type="AlphaFoldDB" id="A0A5J9UFR3"/>
<keyword evidence="2" id="KW-1185">Reference proteome</keyword>
<accession>A0A5J9UFR3</accession>
<name>A0A5J9UFR3_9POAL</name>
<comment type="caution">
    <text evidence="1">The sequence shown here is derived from an EMBL/GenBank/DDBJ whole genome shotgun (WGS) entry which is preliminary data.</text>
</comment>
<sequence length="235" mass="26972">MVMRRRPAEHRVRRLLSVFLKRHREVTAVKEVEVFKAAHLEQMMRSRQWDDAEGYLDRFLLPIPCDERSSISDKLFIDISMLRILAKIAAGGKEGSKAASLFRKLPPSPFAVHLKKFIAQMKSDITRPNLLKIWHKIELEGVAMIMDLVAKCPELQGDHVTVPPEMPRLWVAAQHRLRQGPSRCKKKAAGRPPHVLTRAFLQKRQTLSCEKYDAHVFTILMLLLVWTGELNGVSL</sequence>
<organism evidence="1 2">
    <name type="scientific">Eragrostis curvula</name>
    <name type="common">weeping love grass</name>
    <dbReference type="NCBI Taxonomy" id="38414"/>
    <lineage>
        <taxon>Eukaryota</taxon>
        <taxon>Viridiplantae</taxon>
        <taxon>Streptophyta</taxon>
        <taxon>Embryophyta</taxon>
        <taxon>Tracheophyta</taxon>
        <taxon>Spermatophyta</taxon>
        <taxon>Magnoliopsida</taxon>
        <taxon>Liliopsida</taxon>
        <taxon>Poales</taxon>
        <taxon>Poaceae</taxon>
        <taxon>PACMAD clade</taxon>
        <taxon>Chloridoideae</taxon>
        <taxon>Eragrostideae</taxon>
        <taxon>Eragrostidinae</taxon>
        <taxon>Eragrostis</taxon>
    </lineage>
</organism>
<protein>
    <recommendedName>
        <fullName evidence="3">CTLH domain-containing protein</fullName>
    </recommendedName>
</protein>
<evidence type="ECO:0008006" key="3">
    <source>
        <dbReference type="Google" id="ProtNLM"/>
    </source>
</evidence>
<gene>
    <name evidence="1" type="ORF">EJB05_31958</name>
</gene>
<evidence type="ECO:0000313" key="1">
    <source>
        <dbReference type="EMBL" id="TVU22274.1"/>
    </source>
</evidence>
<dbReference type="PANTHER" id="PTHR36478:SF18">
    <property type="entry name" value="LISH DOMAIN-CONTAINING PROTEIN"/>
    <property type="match status" value="1"/>
</dbReference>
<reference evidence="1 2" key="1">
    <citation type="journal article" date="2019" name="Sci. Rep.">
        <title>A high-quality genome of Eragrostis curvula grass provides insights into Poaceae evolution and supports new strategies to enhance forage quality.</title>
        <authorList>
            <person name="Carballo J."/>
            <person name="Santos B.A.C.M."/>
            <person name="Zappacosta D."/>
            <person name="Garbus I."/>
            <person name="Selva J.P."/>
            <person name="Gallo C.A."/>
            <person name="Diaz A."/>
            <person name="Albertini E."/>
            <person name="Caccamo M."/>
            <person name="Echenique V."/>
        </authorList>
    </citation>
    <scope>NUCLEOTIDE SEQUENCE [LARGE SCALE GENOMIC DNA]</scope>
    <source>
        <strain evidence="2">cv. Victoria</strain>
        <tissue evidence="1">Leaf</tissue>
    </source>
</reference>
<dbReference type="Proteomes" id="UP000324897">
    <property type="component" value="Unassembled WGS sequence"/>
</dbReference>
<dbReference type="EMBL" id="RWGY01000026">
    <property type="protein sequence ID" value="TVU22274.1"/>
    <property type="molecule type" value="Genomic_DNA"/>
</dbReference>
<dbReference type="PANTHER" id="PTHR36478">
    <property type="entry name" value="OS04G0614237 PROTEIN-RELATED"/>
    <property type="match status" value="1"/>
</dbReference>
<proteinExistence type="predicted"/>